<dbReference type="OrthoDB" id="6069546at2759"/>
<keyword evidence="5" id="KW-0732">Signal</keyword>
<dbReference type="InterPro" id="IPR000157">
    <property type="entry name" value="TIR_dom"/>
</dbReference>
<evidence type="ECO:0000256" key="12">
    <source>
        <dbReference type="SAM" id="Phobius"/>
    </source>
</evidence>
<dbReference type="Pfam" id="PF01582">
    <property type="entry name" value="TIR"/>
    <property type="match status" value="1"/>
</dbReference>
<dbReference type="PROSITE" id="PS51450">
    <property type="entry name" value="LRR"/>
    <property type="match status" value="1"/>
</dbReference>
<evidence type="ECO:0000259" key="13">
    <source>
        <dbReference type="PROSITE" id="PS50104"/>
    </source>
</evidence>
<dbReference type="PIRSF" id="PIRSF037595">
    <property type="entry name" value="Toll-like_receptor"/>
    <property type="match status" value="1"/>
</dbReference>
<dbReference type="PROSITE" id="PS50104">
    <property type="entry name" value="TIR"/>
    <property type="match status" value="1"/>
</dbReference>
<gene>
    <name evidence="14" type="ORF">DPMN_021524</name>
</gene>
<comment type="caution">
    <text evidence="14">The sequence shown here is derived from an EMBL/GenBank/DDBJ whole genome shotgun (WGS) entry which is preliminary data.</text>
</comment>
<dbReference type="GO" id="GO:0006955">
    <property type="term" value="P:immune response"/>
    <property type="evidence" value="ECO:0007669"/>
    <property type="project" value="InterPro"/>
</dbReference>
<dbReference type="PANTHER" id="PTHR24365:SF524">
    <property type="entry name" value="TOLL-LIKE RECEPTOR 3"/>
    <property type="match status" value="1"/>
</dbReference>
<dbReference type="EMBL" id="JAIWYP010000001">
    <property type="protein sequence ID" value="KAH3897336.1"/>
    <property type="molecule type" value="Genomic_DNA"/>
</dbReference>
<protein>
    <recommendedName>
        <fullName evidence="13">TIR domain-containing protein</fullName>
    </recommendedName>
</protein>
<dbReference type="SMART" id="SM00369">
    <property type="entry name" value="LRR_TYP"/>
    <property type="match status" value="6"/>
</dbReference>
<dbReference type="InterPro" id="IPR017241">
    <property type="entry name" value="Toll-like_receptor"/>
</dbReference>
<accession>A0A9D4NM69</accession>
<proteinExistence type="inferred from homology"/>
<feature type="region of interest" description="Disordered" evidence="11">
    <location>
        <begin position="851"/>
        <end position="872"/>
    </location>
</feature>
<dbReference type="GO" id="GO:0002224">
    <property type="term" value="P:toll-like receptor signaling pathway"/>
    <property type="evidence" value="ECO:0007669"/>
    <property type="project" value="InterPro"/>
</dbReference>
<keyword evidence="10" id="KW-0325">Glycoprotein</keyword>
<dbReference type="Proteomes" id="UP000828390">
    <property type="component" value="Unassembled WGS sequence"/>
</dbReference>
<evidence type="ECO:0000256" key="5">
    <source>
        <dbReference type="ARBA" id="ARBA00022729"/>
    </source>
</evidence>
<sequence>MKTGINVKIIFVVLTHFVIMTSNMAKHVIEHSLLFVLVLLSIGRFSNAKHTLNLCKGSEICYCSHDNTNPPSVFCNGNNIRQSIFHELLPMRIEELHLEKFLFNNLSSEIVPSNLNFTKVHFKDNEIIYIDPNLFESRRDLGKVSFSDNEIKNTTELFDAIGVALSQRTQGMTVALQGMRVGKIQDAELIGWNLDKIMKLELCRNELNELDLTWLQLFSNLKTLKVTDNLIRSFVNLAVLPTIMFMDLTRNRLYNPGVCPNGTNYFPNLASLNLRENNIRYLDDTNLNCLETLKCLDLSFNNILVFNVSYIGRLRSLQVLKLKGNWLTSLNFIQFERYPGNLQEIDLSRNQFLTFPPSMCSNTSKENFTSVRRIDLSYNHIQTLKNHSLFCFPNLSELIFSKNSISTFSNGVFEVFGNLKCLHIDSQLQGIHKFEPFALQLPQLELLDIKANFLSFDRSDLRELFQWCKNMKLLNILDNYIGAINESVLAKILEPLSSLEILSMKRFGLREFPIDVVRNLANLTHLKIDKNQLRSLHIPLDYNFATRLSHISASSNKITINDTHILTSSIMKSLIKLDISDNLIDCSCNDVSRWFRDQINASGSLKNAHLQNWPSKYLCITPPNMHLRLLKDYHVTEIECRPPNPLLPGYIATGCASFVIIVLVFVAFWNRWYLQYYCYRFKKRFKTKTTENDPEREPLVSRRERNISFDAYVINSDANGHFVDHQLVPLVQEKLGYKLHTSNKDGAIGGSKADNYFDVIHASRCVIVVFSNSLMKDPWCEFQVDIALVNRVESGGERKLFFIILNDTNMDSAKKSWCILLTKKTVAKWSDGENSIRQRLLVEEITSLLGSPMNMPSQQSSVDSRTNKSTIN</sequence>
<evidence type="ECO:0000256" key="6">
    <source>
        <dbReference type="ARBA" id="ARBA00022737"/>
    </source>
</evidence>
<dbReference type="SUPFAM" id="SSF52058">
    <property type="entry name" value="L domain-like"/>
    <property type="match status" value="2"/>
</dbReference>
<dbReference type="InterPro" id="IPR035897">
    <property type="entry name" value="Toll_tir_struct_dom_sf"/>
</dbReference>
<name>A0A9D4NM69_DREPO</name>
<evidence type="ECO:0000256" key="11">
    <source>
        <dbReference type="SAM" id="MobiDB-lite"/>
    </source>
</evidence>
<keyword evidence="6" id="KW-0677">Repeat</keyword>
<reference evidence="14" key="2">
    <citation type="submission" date="2020-11" db="EMBL/GenBank/DDBJ databases">
        <authorList>
            <person name="McCartney M.A."/>
            <person name="Auch B."/>
            <person name="Kono T."/>
            <person name="Mallez S."/>
            <person name="Becker A."/>
            <person name="Gohl D.M."/>
            <person name="Silverstein K.A.T."/>
            <person name="Koren S."/>
            <person name="Bechman K.B."/>
            <person name="Herman A."/>
            <person name="Abrahante J.E."/>
            <person name="Garbe J."/>
        </authorList>
    </citation>
    <scope>NUCLEOTIDE SEQUENCE</scope>
    <source>
        <strain evidence="14">Duluth1</strain>
        <tissue evidence="14">Whole animal</tissue>
    </source>
</reference>
<feature type="transmembrane region" description="Helical" evidence="12">
    <location>
        <begin position="650"/>
        <end position="674"/>
    </location>
</feature>
<evidence type="ECO:0000256" key="2">
    <source>
        <dbReference type="ARBA" id="ARBA00009634"/>
    </source>
</evidence>
<dbReference type="AlphaFoldDB" id="A0A9D4NM69"/>
<feature type="domain" description="TIR" evidence="13">
    <location>
        <begin position="707"/>
        <end position="849"/>
    </location>
</feature>
<evidence type="ECO:0000313" key="14">
    <source>
        <dbReference type="EMBL" id="KAH3897336.1"/>
    </source>
</evidence>
<dbReference type="GO" id="GO:0005886">
    <property type="term" value="C:plasma membrane"/>
    <property type="evidence" value="ECO:0007669"/>
    <property type="project" value="TreeGrafter"/>
</dbReference>
<dbReference type="Gene3D" id="3.80.10.10">
    <property type="entry name" value="Ribonuclease Inhibitor"/>
    <property type="match status" value="3"/>
</dbReference>
<dbReference type="Pfam" id="PF13855">
    <property type="entry name" value="LRR_8"/>
    <property type="match status" value="1"/>
</dbReference>
<dbReference type="GO" id="GO:0004888">
    <property type="term" value="F:transmembrane signaling receptor activity"/>
    <property type="evidence" value="ECO:0007669"/>
    <property type="project" value="InterPro"/>
</dbReference>
<evidence type="ECO:0000313" key="15">
    <source>
        <dbReference type="Proteomes" id="UP000828390"/>
    </source>
</evidence>
<keyword evidence="15" id="KW-1185">Reference proteome</keyword>
<dbReference type="SMART" id="SM00255">
    <property type="entry name" value="TIR"/>
    <property type="match status" value="1"/>
</dbReference>
<keyword evidence="8 12" id="KW-0472">Membrane</keyword>
<dbReference type="PANTHER" id="PTHR24365">
    <property type="entry name" value="TOLL-LIKE RECEPTOR"/>
    <property type="match status" value="1"/>
</dbReference>
<reference evidence="14" key="1">
    <citation type="journal article" date="2019" name="bioRxiv">
        <title>The Genome of the Zebra Mussel, Dreissena polymorpha: A Resource for Invasive Species Research.</title>
        <authorList>
            <person name="McCartney M.A."/>
            <person name="Auch B."/>
            <person name="Kono T."/>
            <person name="Mallez S."/>
            <person name="Zhang Y."/>
            <person name="Obille A."/>
            <person name="Becker A."/>
            <person name="Abrahante J.E."/>
            <person name="Garbe J."/>
            <person name="Badalamenti J.P."/>
            <person name="Herman A."/>
            <person name="Mangelson H."/>
            <person name="Liachko I."/>
            <person name="Sullivan S."/>
            <person name="Sone E.D."/>
            <person name="Koren S."/>
            <person name="Silverstein K.A.T."/>
            <person name="Beckman K.B."/>
            <person name="Gohl D.M."/>
        </authorList>
    </citation>
    <scope>NUCLEOTIDE SEQUENCE</scope>
    <source>
        <strain evidence="14">Duluth1</strain>
        <tissue evidence="14">Whole animal</tissue>
    </source>
</reference>
<evidence type="ECO:0000256" key="10">
    <source>
        <dbReference type="ARBA" id="ARBA00023180"/>
    </source>
</evidence>
<keyword evidence="3" id="KW-0433">Leucine-rich repeat</keyword>
<dbReference type="InterPro" id="IPR003591">
    <property type="entry name" value="Leu-rich_rpt_typical-subtyp"/>
</dbReference>
<evidence type="ECO:0000256" key="8">
    <source>
        <dbReference type="ARBA" id="ARBA00023136"/>
    </source>
</evidence>
<organism evidence="14 15">
    <name type="scientific">Dreissena polymorpha</name>
    <name type="common">Zebra mussel</name>
    <name type="synonym">Mytilus polymorpha</name>
    <dbReference type="NCBI Taxonomy" id="45954"/>
    <lineage>
        <taxon>Eukaryota</taxon>
        <taxon>Metazoa</taxon>
        <taxon>Spiralia</taxon>
        <taxon>Lophotrochozoa</taxon>
        <taxon>Mollusca</taxon>
        <taxon>Bivalvia</taxon>
        <taxon>Autobranchia</taxon>
        <taxon>Heteroconchia</taxon>
        <taxon>Euheterodonta</taxon>
        <taxon>Imparidentia</taxon>
        <taxon>Neoheterodontei</taxon>
        <taxon>Myida</taxon>
        <taxon>Dreissenoidea</taxon>
        <taxon>Dreissenidae</taxon>
        <taxon>Dreissena</taxon>
    </lineage>
</organism>
<evidence type="ECO:0000256" key="9">
    <source>
        <dbReference type="ARBA" id="ARBA00023170"/>
    </source>
</evidence>
<keyword evidence="9" id="KW-0675">Receptor</keyword>
<dbReference type="InterPro" id="IPR032675">
    <property type="entry name" value="LRR_dom_sf"/>
</dbReference>
<evidence type="ECO:0000256" key="4">
    <source>
        <dbReference type="ARBA" id="ARBA00022692"/>
    </source>
</evidence>
<keyword evidence="4 12" id="KW-0812">Transmembrane</keyword>
<dbReference type="SUPFAM" id="SSF52200">
    <property type="entry name" value="Toll/Interleukin receptor TIR domain"/>
    <property type="match status" value="1"/>
</dbReference>
<comment type="similarity">
    <text evidence="2">Belongs to the Toll-like receptor family.</text>
</comment>
<dbReference type="Gene3D" id="3.40.50.10140">
    <property type="entry name" value="Toll/interleukin-1 receptor homology (TIR) domain"/>
    <property type="match status" value="1"/>
</dbReference>
<evidence type="ECO:0000256" key="7">
    <source>
        <dbReference type="ARBA" id="ARBA00022989"/>
    </source>
</evidence>
<keyword evidence="7 12" id="KW-1133">Transmembrane helix</keyword>
<feature type="compositionally biased region" description="Polar residues" evidence="11">
    <location>
        <begin position="854"/>
        <end position="872"/>
    </location>
</feature>
<comment type="subcellular location">
    <subcellularLocation>
        <location evidence="1">Membrane</location>
        <topology evidence="1">Single-pass type I membrane protein</topology>
    </subcellularLocation>
</comment>
<dbReference type="InterPro" id="IPR001611">
    <property type="entry name" value="Leu-rich_rpt"/>
</dbReference>
<evidence type="ECO:0000256" key="3">
    <source>
        <dbReference type="ARBA" id="ARBA00022614"/>
    </source>
</evidence>
<evidence type="ECO:0000256" key="1">
    <source>
        <dbReference type="ARBA" id="ARBA00004479"/>
    </source>
</evidence>